<comment type="caution">
    <text evidence="2">The sequence shown here is derived from an EMBL/GenBank/DDBJ whole genome shotgun (WGS) entry which is preliminary data.</text>
</comment>
<dbReference type="EMBL" id="CADEAL010004132">
    <property type="protein sequence ID" value="CAB1452523.1"/>
    <property type="molecule type" value="Genomic_DNA"/>
</dbReference>
<evidence type="ECO:0000313" key="3">
    <source>
        <dbReference type="Proteomes" id="UP001153269"/>
    </source>
</evidence>
<keyword evidence="3" id="KW-1185">Reference proteome</keyword>
<reference evidence="2" key="1">
    <citation type="submission" date="2020-03" db="EMBL/GenBank/DDBJ databases">
        <authorList>
            <person name="Weist P."/>
        </authorList>
    </citation>
    <scope>NUCLEOTIDE SEQUENCE</scope>
</reference>
<proteinExistence type="predicted"/>
<organism evidence="2 3">
    <name type="scientific">Pleuronectes platessa</name>
    <name type="common">European plaice</name>
    <dbReference type="NCBI Taxonomy" id="8262"/>
    <lineage>
        <taxon>Eukaryota</taxon>
        <taxon>Metazoa</taxon>
        <taxon>Chordata</taxon>
        <taxon>Craniata</taxon>
        <taxon>Vertebrata</taxon>
        <taxon>Euteleostomi</taxon>
        <taxon>Actinopterygii</taxon>
        <taxon>Neopterygii</taxon>
        <taxon>Teleostei</taxon>
        <taxon>Neoteleostei</taxon>
        <taxon>Acanthomorphata</taxon>
        <taxon>Carangaria</taxon>
        <taxon>Pleuronectiformes</taxon>
        <taxon>Pleuronectoidei</taxon>
        <taxon>Pleuronectidae</taxon>
        <taxon>Pleuronectes</taxon>
    </lineage>
</organism>
<sequence length="114" mass="11868">MSLRPCVGLVSSMRRLKDTEVNGSISTGDRREHRKTPNLSNGQSESAATAQRVPAIEREDPDTCVLRCQAVAGLSVTTVSSNLYVPGATLGGKCTVHVLGPAGQSTVSPAGPNH</sequence>
<evidence type="ECO:0000313" key="2">
    <source>
        <dbReference type="EMBL" id="CAB1452523.1"/>
    </source>
</evidence>
<gene>
    <name evidence="2" type="ORF">PLEPLA_LOCUS40273</name>
</gene>
<evidence type="ECO:0000256" key="1">
    <source>
        <dbReference type="SAM" id="MobiDB-lite"/>
    </source>
</evidence>
<feature type="compositionally biased region" description="Polar residues" evidence="1">
    <location>
        <begin position="37"/>
        <end position="49"/>
    </location>
</feature>
<accession>A0A9N7VKA0</accession>
<dbReference type="AlphaFoldDB" id="A0A9N7VKA0"/>
<protein>
    <submittedName>
        <fullName evidence="2">Uncharacterized protein</fullName>
    </submittedName>
</protein>
<name>A0A9N7VKA0_PLEPL</name>
<feature type="region of interest" description="Disordered" evidence="1">
    <location>
        <begin position="17"/>
        <end position="54"/>
    </location>
</feature>
<dbReference type="Proteomes" id="UP001153269">
    <property type="component" value="Unassembled WGS sequence"/>
</dbReference>